<evidence type="ECO:0000256" key="7">
    <source>
        <dbReference type="ARBA" id="ARBA00023136"/>
    </source>
</evidence>
<protein>
    <recommendedName>
        <fullName evidence="8">Autoinducer 2 import system permease protein LsrD</fullName>
    </recommendedName>
</protein>
<feature type="transmembrane region" description="Helical" evidence="9">
    <location>
        <begin position="96"/>
        <end position="120"/>
    </location>
</feature>
<feature type="transmembrane region" description="Helical" evidence="9">
    <location>
        <begin position="20"/>
        <end position="38"/>
    </location>
</feature>
<evidence type="ECO:0000256" key="4">
    <source>
        <dbReference type="ARBA" id="ARBA00022519"/>
    </source>
</evidence>
<dbReference type="GO" id="GO:0005886">
    <property type="term" value="C:plasma membrane"/>
    <property type="evidence" value="ECO:0007669"/>
    <property type="project" value="UniProtKB-SubCell"/>
</dbReference>
<dbReference type="AlphaFoldDB" id="A0A398CB73"/>
<feature type="transmembrane region" description="Helical" evidence="9">
    <location>
        <begin position="297"/>
        <end position="314"/>
    </location>
</feature>
<evidence type="ECO:0000256" key="9">
    <source>
        <dbReference type="SAM" id="Phobius"/>
    </source>
</evidence>
<dbReference type="PANTHER" id="PTHR32196">
    <property type="entry name" value="ABC TRANSPORTER PERMEASE PROTEIN YPHD-RELATED-RELATED"/>
    <property type="match status" value="1"/>
</dbReference>
<dbReference type="InterPro" id="IPR001851">
    <property type="entry name" value="ABC_transp_permease"/>
</dbReference>
<evidence type="ECO:0000256" key="5">
    <source>
        <dbReference type="ARBA" id="ARBA00022692"/>
    </source>
</evidence>
<proteinExistence type="predicted"/>
<name>A0A398CB73_9BACL</name>
<keyword evidence="6 9" id="KW-1133">Transmembrane helix</keyword>
<evidence type="ECO:0000256" key="1">
    <source>
        <dbReference type="ARBA" id="ARBA00004651"/>
    </source>
</evidence>
<sequence length="319" mass="34013">MQLSENEGWPMNSVKLGLRNIPAVYVTLLLVVVVNMMMNHRILSENGINNLAIQMVPTLIAVMAQTCVLLARELDLSVGSNVGLSTVLMSATMEKWGLFSIVIVLVISILIGMLNGALAVYFKVPGIVITLATSMIVTGGALLILPTPGGYVSLDYARFVLGHHLFVPNTLFILAAVLLCWKYLRMHPWGHSLLATGGNEYSAYASGLKVQRSKILAFTLSSVLAAIAGMVLAAKTMSGDANIGTSYTLTSIAGAVLGGVSFLGGVGSMRKAIAGAVVIVLLVNILFFIGISSFYQYIFQGVILLVSVVVTLRNQNNRH</sequence>
<dbReference type="Pfam" id="PF02653">
    <property type="entry name" value="BPD_transp_2"/>
    <property type="match status" value="1"/>
</dbReference>
<dbReference type="PANTHER" id="PTHR32196:SF71">
    <property type="entry name" value="AUTOINDUCER 2 IMPORT SYSTEM PERMEASE PROTEIN LSRD"/>
    <property type="match status" value="1"/>
</dbReference>
<keyword evidence="4" id="KW-0997">Cell inner membrane</keyword>
<dbReference type="GO" id="GO:0022857">
    <property type="term" value="F:transmembrane transporter activity"/>
    <property type="evidence" value="ECO:0007669"/>
    <property type="project" value="InterPro"/>
</dbReference>
<keyword evidence="5 9" id="KW-0812">Transmembrane</keyword>
<evidence type="ECO:0000256" key="6">
    <source>
        <dbReference type="ARBA" id="ARBA00022989"/>
    </source>
</evidence>
<evidence type="ECO:0000313" key="11">
    <source>
        <dbReference type="Proteomes" id="UP000266340"/>
    </source>
</evidence>
<organism evidence="10 11">
    <name type="scientific">Cohnella faecalis</name>
    <dbReference type="NCBI Taxonomy" id="2315694"/>
    <lineage>
        <taxon>Bacteria</taxon>
        <taxon>Bacillati</taxon>
        <taxon>Bacillota</taxon>
        <taxon>Bacilli</taxon>
        <taxon>Bacillales</taxon>
        <taxon>Paenibacillaceae</taxon>
        <taxon>Cohnella</taxon>
    </lineage>
</organism>
<keyword evidence="11" id="KW-1185">Reference proteome</keyword>
<feature type="transmembrane region" description="Helical" evidence="9">
    <location>
        <begin position="127"/>
        <end position="145"/>
    </location>
</feature>
<feature type="transmembrane region" description="Helical" evidence="9">
    <location>
        <begin position="215"/>
        <end position="234"/>
    </location>
</feature>
<accession>A0A398CB73</accession>
<comment type="subcellular location">
    <subcellularLocation>
        <location evidence="1">Cell membrane</location>
        <topology evidence="1">Multi-pass membrane protein</topology>
    </subcellularLocation>
</comment>
<gene>
    <name evidence="10" type="ORF">D3H35_28710</name>
</gene>
<evidence type="ECO:0000256" key="8">
    <source>
        <dbReference type="ARBA" id="ARBA00039381"/>
    </source>
</evidence>
<feature type="transmembrane region" description="Helical" evidence="9">
    <location>
        <begin position="50"/>
        <end position="71"/>
    </location>
</feature>
<keyword evidence="7 9" id="KW-0472">Membrane</keyword>
<dbReference type="Proteomes" id="UP000266340">
    <property type="component" value="Unassembled WGS sequence"/>
</dbReference>
<keyword evidence="3" id="KW-1003">Cell membrane</keyword>
<feature type="transmembrane region" description="Helical" evidence="9">
    <location>
        <begin position="273"/>
        <end position="291"/>
    </location>
</feature>
<evidence type="ECO:0000256" key="3">
    <source>
        <dbReference type="ARBA" id="ARBA00022475"/>
    </source>
</evidence>
<feature type="transmembrane region" description="Helical" evidence="9">
    <location>
        <begin position="165"/>
        <end position="184"/>
    </location>
</feature>
<keyword evidence="2" id="KW-0813">Transport</keyword>
<dbReference type="CDD" id="cd06579">
    <property type="entry name" value="TM_PBP1_transp_AraH_like"/>
    <property type="match status" value="1"/>
</dbReference>
<feature type="transmembrane region" description="Helical" evidence="9">
    <location>
        <begin position="246"/>
        <end position="266"/>
    </location>
</feature>
<dbReference type="EMBL" id="QXJM01000056">
    <property type="protein sequence ID" value="RIE00396.1"/>
    <property type="molecule type" value="Genomic_DNA"/>
</dbReference>
<evidence type="ECO:0000313" key="10">
    <source>
        <dbReference type="EMBL" id="RIE00396.1"/>
    </source>
</evidence>
<comment type="caution">
    <text evidence="10">The sequence shown here is derived from an EMBL/GenBank/DDBJ whole genome shotgun (WGS) entry which is preliminary data.</text>
</comment>
<reference evidence="10 11" key="1">
    <citation type="submission" date="2018-09" db="EMBL/GenBank/DDBJ databases">
        <title>Cohnella cavernae sp. nov., isolated from a karst cave.</title>
        <authorList>
            <person name="Zhu H."/>
        </authorList>
    </citation>
    <scope>NUCLEOTIDE SEQUENCE [LARGE SCALE GENOMIC DNA]</scope>
    <source>
        <strain evidence="10 11">K2E09-144</strain>
    </source>
</reference>
<evidence type="ECO:0000256" key="2">
    <source>
        <dbReference type="ARBA" id="ARBA00022448"/>
    </source>
</evidence>